<keyword evidence="2" id="KW-0030">Aminoacyl-tRNA synthetase</keyword>
<protein>
    <submittedName>
        <fullName evidence="5">Asparagine--tRNA ligase, mitochondrial</fullName>
    </submittedName>
</protein>
<reference evidence="5" key="1">
    <citation type="submission" date="2021-05" db="EMBL/GenBank/DDBJ databases">
        <authorList>
            <person name="Alioto T."/>
            <person name="Alioto T."/>
            <person name="Gomez Garrido J."/>
        </authorList>
    </citation>
    <scope>NUCLEOTIDE SEQUENCE</scope>
</reference>
<evidence type="ECO:0000313" key="5">
    <source>
        <dbReference type="EMBL" id="CAG6560261.1"/>
    </source>
</evidence>
<dbReference type="GO" id="GO:0004816">
    <property type="term" value="F:asparagine-tRNA ligase activity"/>
    <property type="evidence" value="ECO:0007669"/>
    <property type="project" value="TreeGrafter"/>
</dbReference>
<keyword evidence="1" id="KW-0648">Protein biosynthesis</keyword>
<feature type="domain" description="OB" evidence="4">
    <location>
        <begin position="41"/>
        <end position="99"/>
    </location>
</feature>
<dbReference type="EMBL" id="HBUE01158269">
    <property type="protein sequence ID" value="CAG6508905.1"/>
    <property type="molecule type" value="Transcribed_RNA"/>
</dbReference>
<feature type="region of interest" description="Disordered" evidence="3">
    <location>
        <begin position="156"/>
        <end position="241"/>
    </location>
</feature>
<dbReference type="GO" id="GO:0006421">
    <property type="term" value="P:asparaginyl-tRNA aminoacylation"/>
    <property type="evidence" value="ECO:0007669"/>
    <property type="project" value="TreeGrafter"/>
</dbReference>
<evidence type="ECO:0000256" key="2">
    <source>
        <dbReference type="ARBA" id="ARBA00023146"/>
    </source>
</evidence>
<name>A0A8D8IY11_CULPI</name>
<keyword evidence="5" id="KW-0436">Ligase</keyword>
<dbReference type="Pfam" id="PF01336">
    <property type="entry name" value="tRNA_anti-codon"/>
    <property type="match status" value="1"/>
</dbReference>
<feature type="compositionally biased region" description="Basic residues" evidence="3">
    <location>
        <begin position="176"/>
        <end position="198"/>
    </location>
</feature>
<dbReference type="PANTHER" id="PTHR22594">
    <property type="entry name" value="ASPARTYL/LYSYL-TRNA SYNTHETASE"/>
    <property type="match status" value="1"/>
</dbReference>
<dbReference type="GO" id="GO:0005524">
    <property type="term" value="F:ATP binding"/>
    <property type="evidence" value="ECO:0007669"/>
    <property type="project" value="UniProtKB-KW"/>
</dbReference>
<sequence length="296" mass="32388">MYKALLSSIRVSRSTNLRSIYHLTRVKDVAAGVHSEGDKIQVKGWVKSVRKMKDNVFLDVNDGTCTHNLQLVVSKPQLRDTAYGSSVNVTGTLGRTPKKSARAQSRLAAGAWRLPPSRRLSVLPEKVLPARLHPEPFAPAAAGQFGGVHTPCAASSHQVLQRLPGPRRLHPDPHANHHVQRLRGRRRSLPGPTRKRRPSQADGQKGRPARPGVLRSPNVPHRLRSASPGSDGTRPGQGLHVWTDIPCGELQVPDSPGRVSHARTRGSLHGLTGRASRPNRIDGQVCNEIAFRNLLR</sequence>
<dbReference type="Gene3D" id="2.40.50.140">
    <property type="entry name" value="Nucleic acid-binding proteins"/>
    <property type="match status" value="1"/>
</dbReference>
<evidence type="ECO:0000256" key="3">
    <source>
        <dbReference type="SAM" id="MobiDB-lite"/>
    </source>
</evidence>
<dbReference type="GO" id="GO:0005739">
    <property type="term" value="C:mitochondrion"/>
    <property type="evidence" value="ECO:0007669"/>
    <property type="project" value="TreeGrafter"/>
</dbReference>
<evidence type="ECO:0000259" key="4">
    <source>
        <dbReference type="Pfam" id="PF01336"/>
    </source>
</evidence>
<feature type="region of interest" description="Disordered" evidence="3">
    <location>
        <begin position="253"/>
        <end position="276"/>
    </location>
</feature>
<dbReference type="InterPro" id="IPR012340">
    <property type="entry name" value="NA-bd_OB-fold"/>
</dbReference>
<dbReference type="GO" id="GO:0003676">
    <property type="term" value="F:nucleic acid binding"/>
    <property type="evidence" value="ECO:0007669"/>
    <property type="project" value="InterPro"/>
</dbReference>
<dbReference type="AlphaFoldDB" id="A0A8D8IY11"/>
<dbReference type="SUPFAM" id="SSF50249">
    <property type="entry name" value="Nucleic acid-binding proteins"/>
    <property type="match status" value="1"/>
</dbReference>
<evidence type="ECO:0000256" key="1">
    <source>
        <dbReference type="ARBA" id="ARBA00022917"/>
    </source>
</evidence>
<dbReference type="CDD" id="cd04318">
    <property type="entry name" value="EcAsnRS_like_N"/>
    <property type="match status" value="1"/>
</dbReference>
<accession>A0A8D8IY11</accession>
<dbReference type="PANTHER" id="PTHR22594:SF34">
    <property type="entry name" value="ASPARAGINE--TRNA LIGASE, MITOCHONDRIAL-RELATED"/>
    <property type="match status" value="1"/>
</dbReference>
<dbReference type="EMBL" id="HBUE01263392">
    <property type="protein sequence ID" value="CAG6560261.1"/>
    <property type="molecule type" value="Transcribed_RNA"/>
</dbReference>
<dbReference type="InterPro" id="IPR004365">
    <property type="entry name" value="NA-bd_OB_tRNA"/>
</dbReference>
<organism evidence="5">
    <name type="scientific">Culex pipiens</name>
    <name type="common">House mosquito</name>
    <dbReference type="NCBI Taxonomy" id="7175"/>
    <lineage>
        <taxon>Eukaryota</taxon>
        <taxon>Metazoa</taxon>
        <taxon>Ecdysozoa</taxon>
        <taxon>Arthropoda</taxon>
        <taxon>Hexapoda</taxon>
        <taxon>Insecta</taxon>
        <taxon>Pterygota</taxon>
        <taxon>Neoptera</taxon>
        <taxon>Endopterygota</taxon>
        <taxon>Diptera</taxon>
        <taxon>Nematocera</taxon>
        <taxon>Culicoidea</taxon>
        <taxon>Culicidae</taxon>
        <taxon>Culicinae</taxon>
        <taxon>Culicini</taxon>
        <taxon>Culex</taxon>
        <taxon>Culex</taxon>
    </lineage>
</organism>
<proteinExistence type="predicted"/>